<proteinExistence type="predicted"/>
<dbReference type="Proteomes" id="UP001156882">
    <property type="component" value="Unassembled WGS sequence"/>
</dbReference>
<accession>A0ABQ6CD12</accession>
<comment type="caution">
    <text evidence="1">The sequence shown here is derived from an EMBL/GenBank/DDBJ whole genome shotgun (WGS) entry which is preliminary data.</text>
</comment>
<name>A0ABQ6CD12_9HYPH</name>
<evidence type="ECO:0008006" key="3">
    <source>
        <dbReference type="Google" id="ProtNLM"/>
    </source>
</evidence>
<sequence length="55" mass="6113">MLGPSRSEIRQDLRILPMFGKVVVCYRIVGQTVVIGRVLSGGRDFNAVMQDDDGF</sequence>
<reference evidence="2" key="1">
    <citation type="journal article" date="2019" name="Int. J. Syst. Evol. Microbiol.">
        <title>The Global Catalogue of Microorganisms (GCM) 10K type strain sequencing project: providing services to taxonomists for standard genome sequencing and annotation.</title>
        <authorList>
            <consortium name="The Broad Institute Genomics Platform"/>
            <consortium name="The Broad Institute Genome Sequencing Center for Infectious Disease"/>
            <person name="Wu L."/>
            <person name="Ma J."/>
        </authorList>
    </citation>
    <scope>NUCLEOTIDE SEQUENCE [LARGE SCALE GENOMIC DNA]</scope>
    <source>
        <strain evidence="2">NBRC 101365</strain>
    </source>
</reference>
<keyword evidence="2" id="KW-1185">Reference proteome</keyword>
<dbReference type="EMBL" id="BSPC01000005">
    <property type="protein sequence ID" value="GLS17557.1"/>
    <property type="molecule type" value="Genomic_DNA"/>
</dbReference>
<dbReference type="InterPro" id="IPR035093">
    <property type="entry name" value="RelE/ParE_toxin_dom_sf"/>
</dbReference>
<evidence type="ECO:0000313" key="1">
    <source>
        <dbReference type="EMBL" id="GLS17557.1"/>
    </source>
</evidence>
<organism evidence="1 2">
    <name type="scientific">Labrys miyagiensis</name>
    <dbReference type="NCBI Taxonomy" id="346912"/>
    <lineage>
        <taxon>Bacteria</taxon>
        <taxon>Pseudomonadati</taxon>
        <taxon>Pseudomonadota</taxon>
        <taxon>Alphaproteobacteria</taxon>
        <taxon>Hyphomicrobiales</taxon>
        <taxon>Xanthobacteraceae</taxon>
        <taxon>Labrys</taxon>
    </lineage>
</organism>
<dbReference type="Gene3D" id="3.30.2310.20">
    <property type="entry name" value="RelE-like"/>
    <property type="match status" value="1"/>
</dbReference>
<protein>
    <recommendedName>
        <fullName evidence="3">Type II toxin-antitoxin system RelE/ParE family toxin</fullName>
    </recommendedName>
</protein>
<gene>
    <name evidence="1" type="ORF">GCM10007874_05720</name>
</gene>
<evidence type="ECO:0000313" key="2">
    <source>
        <dbReference type="Proteomes" id="UP001156882"/>
    </source>
</evidence>